<name>A0ABQ8T8F0_PERAM</name>
<feature type="region of interest" description="Disordered" evidence="1">
    <location>
        <begin position="213"/>
        <end position="243"/>
    </location>
</feature>
<feature type="region of interest" description="Disordered" evidence="1">
    <location>
        <begin position="1"/>
        <end position="22"/>
    </location>
</feature>
<proteinExistence type="predicted"/>
<keyword evidence="3" id="KW-1185">Reference proteome</keyword>
<accession>A0ABQ8T8F0</accession>
<evidence type="ECO:0000313" key="2">
    <source>
        <dbReference type="EMBL" id="KAJ4442798.1"/>
    </source>
</evidence>
<evidence type="ECO:0000313" key="3">
    <source>
        <dbReference type="Proteomes" id="UP001148838"/>
    </source>
</evidence>
<feature type="compositionally biased region" description="Basic and acidic residues" evidence="1">
    <location>
        <begin position="12"/>
        <end position="22"/>
    </location>
</feature>
<reference evidence="2 3" key="1">
    <citation type="journal article" date="2022" name="Allergy">
        <title>Genome assembly and annotation of Periplaneta americana reveal a comprehensive cockroach allergen profile.</title>
        <authorList>
            <person name="Wang L."/>
            <person name="Xiong Q."/>
            <person name="Saelim N."/>
            <person name="Wang L."/>
            <person name="Nong W."/>
            <person name="Wan A.T."/>
            <person name="Shi M."/>
            <person name="Liu X."/>
            <person name="Cao Q."/>
            <person name="Hui J.H.L."/>
            <person name="Sookrung N."/>
            <person name="Leung T.F."/>
            <person name="Tungtrongchitr A."/>
            <person name="Tsui S.K.W."/>
        </authorList>
    </citation>
    <scope>NUCLEOTIDE SEQUENCE [LARGE SCALE GENOMIC DNA]</scope>
    <source>
        <strain evidence="2">PWHHKU_190912</strain>
    </source>
</reference>
<organism evidence="2 3">
    <name type="scientific">Periplaneta americana</name>
    <name type="common">American cockroach</name>
    <name type="synonym">Blatta americana</name>
    <dbReference type="NCBI Taxonomy" id="6978"/>
    <lineage>
        <taxon>Eukaryota</taxon>
        <taxon>Metazoa</taxon>
        <taxon>Ecdysozoa</taxon>
        <taxon>Arthropoda</taxon>
        <taxon>Hexapoda</taxon>
        <taxon>Insecta</taxon>
        <taxon>Pterygota</taxon>
        <taxon>Neoptera</taxon>
        <taxon>Polyneoptera</taxon>
        <taxon>Dictyoptera</taxon>
        <taxon>Blattodea</taxon>
        <taxon>Blattoidea</taxon>
        <taxon>Blattidae</taxon>
        <taxon>Blattinae</taxon>
        <taxon>Periplaneta</taxon>
    </lineage>
</organism>
<comment type="caution">
    <text evidence="2">The sequence shown here is derived from an EMBL/GenBank/DDBJ whole genome shotgun (WGS) entry which is preliminary data.</text>
</comment>
<dbReference type="EMBL" id="JAJSOF020000013">
    <property type="protein sequence ID" value="KAJ4442798.1"/>
    <property type="molecule type" value="Genomic_DNA"/>
</dbReference>
<sequence length="268" mass="29854">MRSIVSFGDKGQGPDRRRQWTDIDRRGECWPAGGISSWLRQKPSKSRSFYRRPPGTAGSLDRPLCNVAKRRWMASATSTRGGPTRGGVSPRTDRGPWGKLPKQEWGFVKDAVYRTPVKDLQDFLARITAAIAQVNAKMLGQIWAEVEYRLDILRVTNGAHIDFFKLVSKLQWVDRIAKEMKIVVSIPDRGDNSGGTNPGSSTESYPAFAQIGLGENPRKKPQPGNLPQPGTEPEPPSFAARRANRYSTVVDLKTLILKVVKKIKSNDN</sequence>
<protein>
    <submittedName>
        <fullName evidence="2">Uncharacterized protein</fullName>
    </submittedName>
</protein>
<feature type="region of interest" description="Disordered" evidence="1">
    <location>
        <begin position="75"/>
        <end position="100"/>
    </location>
</feature>
<dbReference type="Proteomes" id="UP001148838">
    <property type="component" value="Unassembled WGS sequence"/>
</dbReference>
<evidence type="ECO:0000256" key="1">
    <source>
        <dbReference type="SAM" id="MobiDB-lite"/>
    </source>
</evidence>
<feature type="compositionally biased region" description="Pro residues" evidence="1">
    <location>
        <begin position="224"/>
        <end position="236"/>
    </location>
</feature>
<gene>
    <name evidence="2" type="ORF">ANN_04391</name>
</gene>